<dbReference type="GO" id="GO:0016020">
    <property type="term" value="C:membrane"/>
    <property type="evidence" value="ECO:0007669"/>
    <property type="project" value="UniProtKB-SubCell"/>
</dbReference>
<keyword evidence="7" id="KW-1185">Reference proteome</keyword>
<dbReference type="Pfam" id="PF13564">
    <property type="entry name" value="DoxX_2"/>
    <property type="match status" value="1"/>
</dbReference>
<evidence type="ECO:0000313" key="7">
    <source>
        <dbReference type="Proteomes" id="UP000187172"/>
    </source>
</evidence>
<organism evidence="6 7">
    <name type="scientific">Paenibacillus rhizosphaerae</name>
    <dbReference type="NCBI Taxonomy" id="297318"/>
    <lineage>
        <taxon>Bacteria</taxon>
        <taxon>Bacillati</taxon>
        <taxon>Bacillota</taxon>
        <taxon>Bacilli</taxon>
        <taxon>Bacillales</taxon>
        <taxon>Paenibacillaceae</taxon>
        <taxon>Paenibacillus</taxon>
    </lineage>
</organism>
<feature type="transmembrane region" description="Helical" evidence="5">
    <location>
        <begin position="69"/>
        <end position="87"/>
    </location>
</feature>
<sequence length="122" mass="13386">MTIFTIVLQSLLIAYYLFSGTAKMIGAKYWADMFEHLHLPQWFLKVTGLVQLAGAAVLIAGYWYTGLVAWAGVWLGVTMLVASLVHIRTKDPIGKTAPALFFAVLNIALILANASQMLQPFA</sequence>
<feature type="transmembrane region" description="Helical" evidence="5">
    <location>
        <begin position="42"/>
        <end position="63"/>
    </location>
</feature>
<dbReference type="RefSeq" id="WP_076173840.1">
    <property type="nucleotide sequence ID" value="NZ_MRTP01000010.1"/>
</dbReference>
<feature type="transmembrane region" description="Helical" evidence="5">
    <location>
        <begin position="99"/>
        <end position="118"/>
    </location>
</feature>
<protein>
    <recommendedName>
        <fullName evidence="8">DoxX family protein</fullName>
    </recommendedName>
</protein>
<keyword evidence="3 5" id="KW-1133">Transmembrane helix</keyword>
<gene>
    <name evidence="6" type="ORF">BK138_26470</name>
</gene>
<evidence type="ECO:0000256" key="2">
    <source>
        <dbReference type="ARBA" id="ARBA00022692"/>
    </source>
</evidence>
<proteinExistence type="predicted"/>
<evidence type="ECO:0008006" key="8">
    <source>
        <dbReference type="Google" id="ProtNLM"/>
    </source>
</evidence>
<evidence type="ECO:0000256" key="5">
    <source>
        <dbReference type="SAM" id="Phobius"/>
    </source>
</evidence>
<name>A0A1R1EFN4_9BACL</name>
<evidence type="ECO:0000256" key="3">
    <source>
        <dbReference type="ARBA" id="ARBA00022989"/>
    </source>
</evidence>
<reference evidence="6 7" key="1">
    <citation type="submission" date="2016-11" db="EMBL/GenBank/DDBJ databases">
        <title>Paenibacillus species isolates.</title>
        <authorList>
            <person name="Beno S.M."/>
        </authorList>
    </citation>
    <scope>NUCLEOTIDE SEQUENCE [LARGE SCALE GENOMIC DNA]</scope>
    <source>
        <strain evidence="6 7">FSL R5-0378</strain>
    </source>
</reference>
<keyword evidence="2 5" id="KW-0812">Transmembrane</keyword>
<dbReference type="InterPro" id="IPR032808">
    <property type="entry name" value="DoxX"/>
</dbReference>
<comment type="caution">
    <text evidence="6">The sequence shown here is derived from an EMBL/GenBank/DDBJ whole genome shotgun (WGS) entry which is preliminary data.</text>
</comment>
<comment type="subcellular location">
    <subcellularLocation>
        <location evidence="1">Membrane</location>
        <topology evidence="1">Multi-pass membrane protein</topology>
    </subcellularLocation>
</comment>
<keyword evidence="4 5" id="KW-0472">Membrane</keyword>
<dbReference type="Proteomes" id="UP000187172">
    <property type="component" value="Unassembled WGS sequence"/>
</dbReference>
<evidence type="ECO:0000256" key="1">
    <source>
        <dbReference type="ARBA" id="ARBA00004141"/>
    </source>
</evidence>
<accession>A0A1R1EFN4</accession>
<evidence type="ECO:0000256" key="4">
    <source>
        <dbReference type="ARBA" id="ARBA00023136"/>
    </source>
</evidence>
<dbReference type="EMBL" id="MRTP01000010">
    <property type="protein sequence ID" value="OMF50552.1"/>
    <property type="molecule type" value="Genomic_DNA"/>
</dbReference>
<feature type="transmembrane region" description="Helical" evidence="5">
    <location>
        <begin position="6"/>
        <end position="30"/>
    </location>
</feature>
<dbReference type="STRING" id="297318.BK138_26470"/>
<evidence type="ECO:0000313" key="6">
    <source>
        <dbReference type="EMBL" id="OMF50552.1"/>
    </source>
</evidence>
<dbReference type="AlphaFoldDB" id="A0A1R1EFN4"/>